<reference evidence="2" key="1">
    <citation type="journal article" date="2014" name="Nat. Commun.">
        <title>The tobacco genome sequence and its comparison with those of tomato and potato.</title>
        <authorList>
            <person name="Sierro N."/>
            <person name="Battey J.N."/>
            <person name="Ouadi S."/>
            <person name="Bakaher N."/>
            <person name="Bovet L."/>
            <person name="Willig A."/>
            <person name="Goepfert S."/>
            <person name="Peitsch M.C."/>
            <person name="Ivanov N.V."/>
        </authorList>
    </citation>
    <scope>NUCLEOTIDE SEQUENCE [LARGE SCALE GENOMIC DNA]</scope>
</reference>
<keyword evidence="2" id="KW-1185">Reference proteome</keyword>
<accession>A0A1S3WZI5</accession>
<protein>
    <submittedName>
        <fullName evidence="3">Carbohydrate esterase At4g34215</fullName>
    </submittedName>
</protein>
<dbReference type="OrthoDB" id="42638at2759"/>
<reference evidence="3" key="2">
    <citation type="submission" date="2025-08" db="UniProtKB">
        <authorList>
            <consortium name="RefSeq"/>
        </authorList>
    </citation>
    <scope>IDENTIFICATION</scope>
    <source>
        <tissue evidence="3">Leaf</tissue>
    </source>
</reference>
<dbReference type="Proteomes" id="UP000790787">
    <property type="component" value="Chromosome 19"/>
</dbReference>
<organism evidence="2 3">
    <name type="scientific">Nicotiana tabacum</name>
    <name type="common">Common tobacco</name>
    <dbReference type="NCBI Taxonomy" id="4097"/>
    <lineage>
        <taxon>Eukaryota</taxon>
        <taxon>Viridiplantae</taxon>
        <taxon>Streptophyta</taxon>
        <taxon>Embryophyta</taxon>
        <taxon>Tracheophyta</taxon>
        <taxon>Spermatophyta</taxon>
        <taxon>Magnoliopsida</taxon>
        <taxon>eudicotyledons</taxon>
        <taxon>Gunneridae</taxon>
        <taxon>Pentapetalae</taxon>
        <taxon>asterids</taxon>
        <taxon>lamiids</taxon>
        <taxon>Solanales</taxon>
        <taxon>Solanaceae</taxon>
        <taxon>Nicotianoideae</taxon>
        <taxon>Nicotianeae</taxon>
        <taxon>Nicotiana</taxon>
    </lineage>
</organism>
<dbReference type="RefSeq" id="XP_016432963.2">
    <property type="nucleotide sequence ID" value="XM_016577477.2"/>
</dbReference>
<dbReference type="SUPFAM" id="SSF52266">
    <property type="entry name" value="SGNH hydrolase"/>
    <property type="match status" value="1"/>
</dbReference>
<dbReference type="RefSeq" id="XP_016432963.1">
    <property type="nucleotide sequence ID" value="XM_016577477.1"/>
</dbReference>
<dbReference type="AlphaFoldDB" id="A0A1S3WZI5"/>
<dbReference type="GO" id="GO:0052689">
    <property type="term" value="F:carboxylic ester hydrolase activity"/>
    <property type="evidence" value="ECO:0000318"/>
    <property type="project" value="GO_Central"/>
</dbReference>
<dbReference type="Gene3D" id="3.40.50.1110">
    <property type="entry name" value="SGNH hydrolase"/>
    <property type="match status" value="1"/>
</dbReference>
<dbReference type="PANTHER" id="PTHR31988">
    <property type="entry name" value="ESTERASE, PUTATIVE (DUF303)-RELATED"/>
    <property type="match status" value="1"/>
</dbReference>
<dbReference type="KEGG" id="nta:107759514"/>
<evidence type="ECO:0000256" key="1">
    <source>
        <dbReference type="ARBA" id="ARBA00022801"/>
    </source>
</evidence>
<dbReference type="Pfam" id="PF03629">
    <property type="entry name" value="SASA"/>
    <property type="match status" value="1"/>
</dbReference>
<dbReference type="InterPro" id="IPR052940">
    <property type="entry name" value="Carb_Esterase_6"/>
</dbReference>
<gene>
    <name evidence="3" type="primary">LOC107759514</name>
</gene>
<dbReference type="GO" id="GO:0019752">
    <property type="term" value="P:carboxylic acid metabolic process"/>
    <property type="evidence" value="ECO:0000318"/>
    <property type="project" value="GO_Central"/>
</dbReference>
<proteinExistence type="predicted"/>
<name>A0A1S3WZI5_TOBAC</name>
<sequence length="277" mass="30960">MMQSKDRYERLTFYLILFVLLAYILWVMNCTISETKHKKQIFILAGQSNMAGRGGVVEKVWDGYVPPECRRNPAILRLNGNSIWEVAQEPLHYDIDLNKTCGIGPTMVFANDILEKDPEFGIIGLVPCAAGGTSIDKWSQGSSLYNEMIKRARIAVYGGGTIRAILWYQGERDTLTWEEAKSYKSKLEKLCQDLRSDLNSPLLPIFQVALASGQGRFIEGVREAQLGINLPNVITVDALGLPLEPDGLHLSTPAQVQLGYKLAHAFVKTHYTLKTTQ</sequence>
<dbReference type="InterPro" id="IPR036514">
    <property type="entry name" value="SGNH_hydro_sf"/>
</dbReference>
<dbReference type="SMR" id="A0A1S3WZI5"/>
<evidence type="ECO:0000313" key="3">
    <source>
        <dbReference type="RefSeq" id="XP_016432963.2"/>
    </source>
</evidence>
<dbReference type="GeneID" id="107759514"/>
<dbReference type="InterPro" id="IPR005181">
    <property type="entry name" value="SASA"/>
</dbReference>
<evidence type="ECO:0000313" key="2">
    <source>
        <dbReference type="Proteomes" id="UP000790787"/>
    </source>
</evidence>
<dbReference type="PANTHER" id="PTHR31988:SF24">
    <property type="entry name" value="HYDROLASE"/>
    <property type="match status" value="1"/>
</dbReference>
<keyword evidence="1" id="KW-0378">Hydrolase</keyword>
<dbReference type="PaxDb" id="4097-A0A1S3WZI5"/>